<dbReference type="HOGENOM" id="CLU_005391_5_3_6"/>
<dbReference type="OrthoDB" id="9812625at2"/>
<dbReference type="Proteomes" id="UP000001962">
    <property type="component" value="Chromosome"/>
</dbReference>
<feature type="domain" description="Aldehyde dehydrogenase" evidence="5">
    <location>
        <begin position="18"/>
        <end position="479"/>
    </location>
</feature>
<dbReference type="PANTHER" id="PTHR43353">
    <property type="entry name" value="SUCCINATE-SEMIALDEHYDE DEHYDROGENASE, MITOCHONDRIAL"/>
    <property type="match status" value="1"/>
</dbReference>
<dbReference type="Gene3D" id="3.40.605.10">
    <property type="entry name" value="Aldehyde Dehydrogenase, Chain A, domain 1"/>
    <property type="match status" value="1"/>
</dbReference>
<dbReference type="KEGG" id="aeh:Mlg_0875"/>
<evidence type="ECO:0000256" key="1">
    <source>
        <dbReference type="ARBA" id="ARBA00009986"/>
    </source>
</evidence>
<dbReference type="InterPro" id="IPR016161">
    <property type="entry name" value="Ald_DH/histidinol_DH"/>
</dbReference>
<dbReference type="InterPro" id="IPR016162">
    <property type="entry name" value="Ald_DH_N"/>
</dbReference>
<dbReference type="FunFam" id="3.40.605.10:FF:000007">
    <property type="entry name" value="NAD/NADP-dependent betaine aldehyde dehydrogenase"/>
    <property type="match status" value="1"/>
</dbReference>
<evidence type="ECO:0000256" key="4">
    <source>
        <dbReference type="RuleBase" id="RU003345"/>
    </source>
</evidence>
<evidence type="ECO:0000313" key="7">
    <source>
        <dbReference type="Proteomes" id="UP000001962"/>
    </source>
</evidence>
<sequence length="483" mass="51763">MFESPLLSNLHGYIDGSWTPADSGERFPVHNPVNGDELGRVAAMGAEETRRAIDAAHAALRRGSELEERQAWLDGIVDALKAHKSELGRVLTMEHGKPLKEAQGEVLYAAGFFEFCAKNVYSLGPRTLPERPREATWTIHNRPAGVVGLVTPWNFPIGMIAKKLSAAIAAGCPSVIKPSSKTPLTMLALFTLMEREVDLPPGFVNLVTGPSGPIGDTLMADDRVRVVSFTGSTEVGRKLITASAPGVKKLALELGGNAPFIVFADTDLDRAADHLIANKFRGGGQTCVCANRILVEASVEESFADKVAERAARLKVGDGMAPDTDLGPLIDRNGYEKVRRHFNNALEQGATAVLGEDPGPIPNDWGGFFPPAVLRGVKPGMDCTREETFGPLVPIMPFRDEAQALEMANDTEFGLAAYLFTADEARAQRLIAGLEFAHVGHNTGTGPTPEAPFGGMKCSGWGREGGTEGLFEFVEPQTVPRGN</sequence>
<dbReference type="EC" id="1.2.1.16" evidence="6"/>
<dbReference type="InterPro" id="IPR029510">
    <property type="entry name" value="Ald_DH_CS_GLU"/>
</dbReference>
<proteinExistence type="inferred from homology"/>
<dbReference type="Pfam" id="PF00171">
    <property type="entry name" value="Aldedh"/>
    <property type="match status" value="1"/>
</dbReference>
<evidence type="ECO:0000256" key="3">
    <source>
        <dbReference type="PROSITE-ProRule" id="PRU10007"/>
    </source>
</evidence>
<protein>
    <submittedName>
        <fullName evidence="6">Succinate-semialdehyde dehydrogenase (NAD(P)(+))</fullName>
        <ecNumber evidence="6">1.2.1.16</ecNumber>
    </submittedName>
</protein>
<accession>Q0AAA8</accession>
<dbReference type="PROSITE" id="PS00687">
    <property type="entry name" value="ALDEHYDE_DEHYDR_GLU"/>
    <property type="match status" value="1"/>
</dbReference>
<dbReference type="GO" id="GO:0009450">
    <property type="term" value="P:gamma-aminobutyric acid catabolic process"/>
    <property type="evidence" value="ECO:0007669"/>
    <property type="project" value="TreeGrafter"/>
</dbReference>
<feature type="active site" evidence="3">
    <location>
        <position position="253"/>
    </location>
</feature>
<dbReference type="GO" id="GO:0004777">
    <property type="term" value="F:succinate-semialdehyde dehydrogenase (NAD+) activity"/>
    <property type="evidence" value="ECO:0007669"/>
    <property type="project" value="TreeGrafter"/>
</dbReference>
<dbReference type="CDD" id="cd07103">
    <property type="entry name" value="ALDH_F5_SSADH_GabD"/>
    <property type="match status" value="1"/>
</dbReference>
<dbReference type="InterPro" id="IPR016163">
    <property type="entry name" value="Ald_DH_C"/>
</dbReference>
<dbReference type="AlphaFoldDB" id="Q0AAA8"/>
<comment type="similarity">
    <text evidence="1 4">Belongs to the aldehyde dehydrogenase family.</text>
</comment>
<keyword evidence="7" id="KW-1185">Reference proteome</keyword>
<dbReference type="eggNOG" id="COG1012">
    <property type="taxonomic scope" value="Bacteria"/>
</dbReference>
<evidence type="ECO:0000259" key="5">
    <source>
        <dbReference type="Pfam" id="PF00171"/>
    </source>
</evidence>
<dbReference type="FunFam" id="3.40.309.10:FF:000004">
    <property type="entry name" value="Succinate-semialdehyde dehydrogenase I"/>
    <property type="match status" value="1"/>
</dbReference>
<dbReference type="Gene3D" id="3.40.309.10">
    <property type="entry name" value="Aldehyde Dehydrogenase, Chain A, domain 2"/>
    <property type="match status" value="1"/>
</dbReference>
<dbReference type="EMBL" id="CP000453">
    <property type="protein sequence ID" value="ABI56229.1"/>
    <property type="molecule type" value="Genomic_DNA"/>
</dbReference>
<evidence type="ECO:0000256" key="2">
    <source>
        <dbReference type="ARBA" id="ARBA00023002"/>
    </source>
</evidence>
<reference evidence="7" key="1">
    <citation type="submission" date="2006-08" db="EMBL/GenBank/DDBJ databases">
        <title>Complete sequence of Alkalilimnicola ehrilichei MLHE-1.</title>
        <authorList>
            <person name="Copeland A."/>
            <person name="Lucas S."/>
            <person name="Lapidus A."/>
            <person name="Barry K."/>
            <person name="Detter J.C."/>
            <person name="Glavina del Rio T."/>
            <person name="Hammon N."/>
            <person name="Israni S."/>
            <person name="Dalin E."/>
            <person name="Tice H."/>
            <person name="Pitluck S."/>
            <person name="Sims D."/>
            <person name="Brettin T."/>
            <person name="Bruce D."/>
            <person name="Han C."/>
            <person name="Tapia R."/>
            <person name="Gilna P."/>
            <person name="Schmutz J."/>
            <person name="Larimer F."/>
            <person name="Land M."/>
            <person name="Hauser L."/>
            <person name="Kyrpides N."/>
            <person name="Mikhailova N."/>
            <person name="Oremland R.S."/>
            <person name="Hoeft S.E."/>
            <person name="Switzer-Blum J."/>
            <person name="Kulp T."/>
            <person name="King G."/>
            <person name="Tabita R."/>
            <person name="Witte B."/>
            <person name="Santini J.M."/>
            <person name="Basu P."/>
            <person name="Hollibaugh J.T."/>
            <person name="Xie G."/>
            <person name="Stolz J.F."/>
            <person name="Richardson P."/>
        </authorList>
    </citation>
    <scope>NUCLEOTIDE SEQUENCE [LARGE SCALE GENOMIC DNA]</scope>
    <source>
        <strain evidence="7">ATCC BAA-1101 / DSM 17681 / MLHE-1</strain>
    </source>
</reference>
<dbReference type="RefSeq" id="WP_011628624.1">
    <property type="nucleotide sequence ID" value="NC_008340.1"/>
</dbReference>
<evidence type="ECO:0000313" key="6">
    <source>
        <dbReference type="EMBL" id="ABI56229.1"/>
    </source>
</evidence>
<name>Q0AAA8_ALKEH</name>
<dbReference type="SUPFAM" id="SSF53720">
    <property type="entry name" value="ALDH-like"/>
    <property type="match status" value="1"/>
</dbReference>
<organism evidence="6 7">
    <name type="scientific">Alkalilimnicola ehrlichii (strain ATCC BAA-1101 / DSM 17681 / MLHE-1)</name>
    <dbReference type="NCBI Taxonomy" id="187272"/>
    <lineage>
        <taxon>Bacteria</taxon>
        <taxon>Pseudomonadati</taxon>
        <taxon>Pseudomonadota</taxon>
        <taxon>Gammaproteobacteria</taxon>
        <taxon>Chromatiales</taxon>
        <taxon>Ectothiorhodospiraceae</taxon>
        <taxon>Alkalilimnicola</taxon>
    </lineage>
</organism>
<dbReference type="InterPro" id="IPR050740">
    <property type="entry name" value="Aldehyde_DH_Superfamily"/>
</dbReference>
<dbReference type="PANTHER" id="PTHR43353:SF5">
    <property type="entry name" value="SUCCINATE-SEMIALDEHYDE DEHYDROGENASE, MITOCHONDRIAL"/>
    <property type="match status" value="1"/>
</dbReference>
<gene>
    <name evidence="6" type="ordered locus">Mlg_0875</name>
</gene>
<dbReference type="InterPro" id="IPR015590">
    <property type="entry name" value="Aldehyde_DH_dom"/>
</dbReference>
<keyword evidence="2 4" id="KW-0560">Oxidoreductase</keyword>